<dbReference type="AlphaFoldDB" id="A0A9Q1EC11"/>
<gene>
    <name evidence="2" type="ORF">SKAU_G00393550</name>
</gene>
<evidence type="ECO:0000256" key="1">
    <source>
        <dbReference type="SAM" id="MobiDB-lite"/>
    </source>
</evidence>
<protein>
    <submittedName>
        <fullName evidence="2">Uncharacterized protein</fullName>
    </submittedName>
</protein>
<proteinExistence type="predicted"/>
<name>A0A9Q1EC11_SYNKA</name>
<dbReference type="Proteomes" id="UP001152622">
    <property type="component" value="Chromosome 20"/>
</dbReference>
<comment type="caution">
    <text evidence="2">The sequence shown here is derived from an EMBL/GenBank/DDBJ whole genome shotgun (WGS) entry which is preliminary data.</text>
</comment>
<evidence type="ECO:0000313" key="3">
    <source>
        <dbReference type="Proteomes" id="UP001152622"/>
    </source>
</evidence>
<accession>A0A9Q1EC11</accession>
<reference evidence="2" key="1">
    <citation type="journal article" date="2023" name="Science">
        <title>Genome structures resolve the early diversification of teleost fishes.</title>
        <authorList>
            <person name="Parey E."/>
            <person name="Louis A."/>
            <person name="Montfort J."/>
            <person name="Bouchez O."/>
            <person name="Roques C."/>
            <person name="Iampietro C."/>
            <person name="Lluch J."/>
            <person name="Castinel A."/>
            <person name="Donnadieu C."/>
            <person name="Desvignes T."/>
            <person name="Floi Bucao C."/>
            <person name="Jouanno E."/>
            <person name="Wen M."/>
            <person name="Mejri S."/>
            <person name="Dirks R."/>
            <person name="Jansen H."/>
            <person name="Henkel C."/>
            <person name="Chen W.J."/>
            <person name="Zahm M."/>
            <person name="Cabau C."/>
            <person name="Klopp C."/>
            <person name="Thompson A.W."/>
            <person name="Robinson-Rechavi M."/>
            <person name="Braasch I."/>
            <person name="Lecointre G."/>
            <person name="Bobe J."/>
            <person name="Postlethwait J.H."/>
            <person name="Berthelot C."/>
            <person name="Roest Crollius H."/>
            <person name="Guiguen Y."/>
        </authorList>
    </citation>
    <scope>NUCLEOTIDE SEQUENCE</scope>
    <source>
        <strain evidence="2">WJC10195</strain>
    </source>
</reference>
<feature type="region of interest" description="Disordered" evidence="1">
    <location>
        <begin position="32"/>
        <end position="137"/>
    </location>
</feature>
<sequence>MKEFHSSHRTALFTQELLGRGRGPNHCDIIGPGAARRAQKGQVLLSDPHVHSPSTCLKTPSRKQREPLDSGKGGEGIEESLRSHAGCGFEGSRQTPRREKFRQTGHDFSRNSAGTAPSGAVSGSPSQSEPQRLRAPRRESCALGPVCPTIPAALPLLHLWSQEPGPRYDWTVSAV</sequence>
<organism evidence="2 3">
    <name type="scientific">Synaphobranchus kaupii</name>
    <name type="common">Kaup's arrowtooth eel</name>
    <dbReference type="NCBI Taxonomy" id="118154"/>
    <lineage>
        <taxon>Eukaryota</taxon>
        <taxon>Metazoa</taxon>
        <taxon>Chordata</taxon>
        <taxon>Craniata</taxon>
        <taxon>Vertebrata</taxon>
        <taxon>Euteleostomi</taxon>
        <taxon>Actinopterygii</taxon>
        <taxon>Neopterygii</taxon>
        <taxon>Teleostei</taxon>
        <taxon>Anguilliformes</taxon>
        <taxon>Synaphobranchidae</taxon>
        <taxon>Synaphobranchus</taxon>
    </lineage>
</organism>
<evidence type="ECO:0000313" key="2">
    <source>
        <dbReference type="EMBL" id="KAJ8336012.1"/>
    </source>
</evidence>
<feature type="compositionally biased region" description="Basic and acidic residues" evidence="1">
    <location>
        <begin position="96"/>
        <end position="109"/>
    </location>
</feature>
<dbReference type="EMBL" id="JAINUF010000020">
    <property type="protein sequence ID" value="KAJ8336012.1"/>
    <property type="molecule type" value="Genomic_DNA"/>
</dbReference>
<feature type="compositionally biased region" description="Polar residues" evidence="1">
    <location>
        <begin position="110"/>
        <end position="130"/>
    </location>
</feature>
<keyword evidence="3" id="KW-1185">Reference proteome</keyword>